<dbReference type="GO" id="GO:0003677">
    <property type="term" value="F:DNA binding"/>
    <property type="evidence" value="ECO:0007669"/>
    <property type="project" value="InterPro"/>
</dbReference>
<dbReference type="GeneID" id="5882369"/>
<dbReference type="KEGG" id="edi:EDI_078460"/>
<evidence type="ECO:0000256" key="2">
    <source>
        <dbReference type="SAM" id="MobiDB-lite"/>
    </source>
</evidence>
<dbReference type="PIRSF" id="PIRSF015730">
    <property type="entry name" value="TFAR19"/>
    <property type="match status" value="1"/>
</dbReference>
<dbReference type="SUPFAM" id="SSF46950">
    <property type="entry name" value="Double-stranded DNA-binding domain"/>
    <property type="match status" value="1"/>
</dbReference>
<dbReference type="GO" id="GO:0005829">
    <property type="term" value="C:cytosol"/>
    <property type="evidence" value="ECO:0007669"/>
    <property type="project" value="TreeGrafter"/>
</dbReference>
<dbReference type="GO" id="GO:0005634">
    <property type="term" value="C:nucleus"/>
    <property type="evidence" value="ECO:0007669"/>
    <property type="project" value="TreeGrafter"/>
</dbReference>
<dbReference type="Proteomes" id="UP000008076">
    <property type="component" value="Unassembled WGS sequence"/>
</dbReference>
<feature type="region of interest" description="Disordered" evidence="2">
    <location>
        <begin position="1"/>
        <end position="20"/>
    </location>
</feature>
<name>B0EGF0_ENTDS</name>
<evidence type="ECO:0000313" key="3">
    <source>
        <dbReference type="EMBL" id="EDR26384.1"/>
    </source>
</evidence>
<sequence>MNSQQVQQYKEEQRRQQEEQRQQIIDSVLEPAAKERLASIALVKPEKARQVGDMILMMCQRGQMTGKINEGGLISMIDQINESKNETKVTLMHKGDDELDDINIDDL</sequence>
<organism evidence="4">
    <name type="scientific">Entamoeba dispar (strain ATCC PRA-260 / SAW760)</name>
    <dbReference type="NCBI Taxonomy" id="370354"/>
    <lineage>
        <taxon>Eukaryota</taxon>
        <taxon>Amoebozoa</taxon>
        <taxon>Evosea</taxon>
        <taxon>Archamoebae</taxon>
        <taxon>Mastigamoebida</taxon>
        <taxon>Entamoebidae</taxon>
        <taxon>Entamoeba</taxon>
    </lineage>
</organism>
<dbReference type="FunFam" id="1.10.8.140:FF:000011">
    <property type="entry name" value="Double-stranded DNA-binding domain containing protein"/>
    <property type="match status" value="1"/>
</dbReference>
<dbReference type="RefSeq" id="XP_001737327.1">
    <property type="nucleotide sequence ID" value="XM_001737275.1"/>
</dbReference>
<dbReference type="eggNOG" id="KOG3431">
    <property type="taxonomic scope" value="Eukaryota"/>
</dbReference>
<dbReference type="EMBL" id="DS549203">
    <property type="protein sequence ID" value="EDR26384.1"/>
    <property type="molecule type" value="Genomic_DNA"/>
</dbReference>
<feature type="compositionally biased region" description="Basic and acidic residues" evidence="2">
    <location>
        <begin position="9"/>
        <end position="20"/>
    </location>
</feature>
<dbReference type="InterPro" id="IPR036883">
    <property type="entry name" value="PDCD5-like_sf"/>
</dbReference>
<dbReference type="OrthoDB" id="10252486at2759"/>
<evidence type="ECO:0000313" key="4">
    <source>
        <dbReference type="Proteomes" id="UP000008076"/>
    </source>
</evidence>
<keyword evidence="4" id="KW-1185">Reference proteome</keyword>
<accession>B0EGF0</accession>
<dbReference type="PANTHER" id="PTHR10840">
    <property type="entry name" value="PROGRAMMED CELL DEATH PROTEIN 5"/>
    <property type="match status" value="1"/>
</dbReference>
<dbReference type="InterPro" id="IPR002836">
    <property type="entry name" value="PDCD5-like"/>
</dbReference>
<dbReference type="Pfam" id="PF01984">
    <property type="entry name" value="dsDNA_bind"/>
    <property type="match status" value="1"/>
</dbReference>
<gene>
    <name evidence="3" type="ORF">EDI_078460</name>
</gene>
<dbReference type="Gene3D" id="1.10.8.140">
    <property type="entry name" value="PDCD5-like"/>
    <property type="match status" value="1"/>
</dbReference>
<proteinExistence type="inferred from homology"/>
<protein>
    <submittedName>
        <fullName evidence="3">Programmed cell death, putative</fullName>
    </submittedName>
</protein>
<evidence type="ECO:0000256" key="1">
    <source>
        <dbReference type="ARBA" id="ARBA00010490"/>
    </source>
</evidence>
<dbReference type="OMA" id="QAENQEN"/>
<comment type="similarity">
    <text evidence="1">Belongs to the PDCD5 family.</text>
</comment>
<dbReference type="VEuPathDB" id="AmoebaDB:EDI_078460"/>
<reference evidence="4" key="1">
    <citation type="submission" date="2007-12" db="EMBL/GenBank/DDBJ databases">
        <title>Annotation of Entamoeba dispar SAW760.</title>
        <authorList>
            <person name="Lorenzi H."/>
            <person name="Inman J."/>
            <person name="Schobel S."/>
            <person name="Amedeo P."/>
            <person name="Caler E."/>
        </authorList>
    </citation>
    <scope>NUCLEOTIDE SEQUENCE [LARGE SCALE GENOMIC DNA]</scope>
    <source>
        <strain evidence="4">ATCC PRA-260 / SAW760</strain>
    </source>
</reference>
<dbReference type="AlphaFoldDB" id="B0EGF0"/>
<dbReference type="PANTHER" id="PTHR10840:SF0">
    <property type="entry name" value="PROGRAMMED CELL DEATH PROTEIN 5"/>
    <property type="match status" value="1"/>
</dbReference>